<comment type="similarity">
    <text evidence="1">Belongs to the AccD/PCCB family.</text>
</comment>
<dbReference type="Gene3D" id="3.90.226.10">
    <property type="entry name" value="2-enoyl-CoA Hydratase, Chain A, domain 1"/>
    <property type="match status" value="1"/>
</dbReference>
<reference evidence="2" key="2">
    <citation type="submission" date="2020-05" db="EMBL/GenBank/DDBJ databases">
        <authorList>
            <person name="Kim H.-S."/>
            <person name="Proctor R.H."/>
            <person name="Brown D.W."/>
        </authorList>
    </citation>
    <scope>NUCLEOTIDE SEQUENCE</scope>
    <source>
        <strain evidence="2">NRRL 22465</strain>
    </source>
</reference>
<dbReference type="AlphaFoldDB" id="A0A8H4UFD4"/>
<dbReference type="OrthoDB" id="439921at2759"/>
<proteinExistence type="inferred from homology"/>
<evidence type="ECO:0000313" key="3">
    <source>
        <dbReference type="Proteomes" id="UP000635477"/>
    </source>
</evidence>
<evidence type="ECO:0000313" key="2">
    <source>
        <dbReference type="EMBL" id="KAF4975439.1"/>
    </source>
</evidence>
<keyword evidence="3" id="KW-1185">Reference proteome</keyword>
<organism evidence="2 3">
    <name type="scientific">Fusarium zealandicum</name>
    <dbReference type="NCBI Taxonomy" id="1053134"/>
    <lineage>
        <taxon>Eukaryota</taxon>
        <taxon>Fungi</taxon>
        <taxon>Dikarya</taxon>
        <taxon>Ascomycota</taxon>
        <taxon>Pezizomycotina</taxon>
        <taxon>Sordariomycetes</taxon>
        <taxon>Hypocreomycetidae</taxon>
        <taxon>Hypocreales</taxon>
        <taxon>Nectriaceae</taxon>
        <taxon>Fusarium</taxon>
        <taxon>Fusarium staphyleae species complex</taxon>
    </lineage>
</organism>
<dbReference type="GO" id="GO:0004485">
    <property type="term" value="F:methylcrotonoyl-CoA carboxylase activity"/>
    <property type="evidence" value="ECO:0007669"/>
    <property type="project" value="TreeGrafter"/>
</dbReference>
<gene>
    <name evidence="2" type="ORF">FZEAL_7787</name>
</gene>
<comment type="caution">
    <text evidence="2">The sequence shown here is derived from an EMBL/GenBank/DDBJ whole genome shotgun (WGS) entry which is preliminary data.</text>
</comment>
<protein>
    <submittedName>
        <fullName evidence="2">Uncharacterized protein</fullName>
    </submittedName>
</protein>
<dbReference type="GO" id="GO:0005739">
    <property type="term" value="C:mitochondrion"/>
    <property type="evidence" value="ECO:0007669"/>
    <property type="project" value="TreeGrafter"/>
</dbReference>
<dbReference type="PANTHER" id="PTHR22855">
    <property type="entry name" value="ACETYL, PROPIONYL, PYRUVATE, AND GLUTACONYL CARBOXYLASE-RELATED"/>
    <property type="match status" value="1"/>
</dbReference>
<name>A0A8H4UFD4_9HYPO</name>
<dbReference type="InterPro" id="IPR045190">
    <property type="entry name" value="MCCB/AccD1-like"/>
</dbReference>
<dbReference type="SUPFAM" id="SSF52096">
    <property type="entry name" value="ClpP/crotonase"/>
    <property type="match status" value="1"/>
</dbReference>
<dbReference type="PANTHER" id="PTHR22855:SF13">
    <property type="entry name" value="METHYLCROTONOYL-COA CARBOXYLASE BETA CHAIN, MITOCHONDRIAL"/>
    <property type="match status" value="1"/>
</dbReference>
<dbReference type="GO" id="GO:0006552">
    <property type="term" value="P:L-leucine catabolic process"/>
    <property type="evidence" value="ECO:0007669"/>
    <property type="project" value="TreeGrafter"/>
</dbReference>
<dbReference type="InterPro" id="IPR029045">
    <property type="entry name" value="ClpP/crotonase-like_dom_sf"/>
</dbReference>
<sequence>MGGEQLASVMETVGQKVDTGLKERIEKESDATFSSARLWDDGIIPPQHTRRYLGLGLQAAMGGRNEVKAGDTKYGVFRM</sequence>
<evidence type="ECO:0000256" key="1">
    <source>
        <dbReference type="ARBA" id="ARBA00006102"/>
    </source>
</evidence>
<dbReference type="Proteomes" id="UP000635477">
    <property type="component" value="Unassembled WGS sequence"/>
</dbReference>
<reference evidence="2" key="1">
    <citation type="journal article" date="2020" name="BMC Genomics">
        <title>Correction to: Identification and distribution of gene clusters required for synthesis of sphingolipid metabolism inhibitors in diverse species of the filamentous fungus Fusarium.</title>
        <authorList>
            <person name="Kim H.S."/>
            <person name="Lohmar J.M."/>
            <person name="Busman M."/>
            <person name="Brown D.W."/>
            <person name="Naumann T.A."/>
            <person name="Divon H.H."/>
            <person name="Lysoe E."/>
            <person name="Uhlig S."/>
            <person name="Proctor R.H."/>
        </authorList>
    </citation>
    <scope>NUCLEOTIDE SEQUENCE</scope>
    <source>
        <strain evidence="2">NRRL 22465</strain>
    </source>
</reference>
<accession>A0A8H4UFD4</accession>
<dbReference type="EMBL" id="JABEYC010000642">
    <property type="protein sequence ID" value="KAF4975439.1"/>
    <property type="molecule type" value="Genomic_DNA"/>
</dbReference>
<dbReference type="GO" id="GO:1905202">
    <property type="term" value="C:methylcrotonoyl-CoA carboxylase complex"/>
    <property type="evidence" value="ECO:0007669"/>
    <property type="project" value="TreeGrafter"/>
</dbReference>